<protein>
    <submittedName>
        <fullName evidence="1">Uncharacterized protein</fullName>
    </submittedName>
</protein>
<accession>A0AAV5VCD1</accession>
<organism evidence="1 2">
    <name type="scientific">Pristionchus fissidentatus</name>
    <dbReference type="NCBI Taxonomy" id="1538716"/>
    <lineage>
        <taxon>Eukaryota</taxon>
        <taxon>Metazoa</taxon>
        <taxon>Ecdysozoa</taxon>
        <taxon>Nematoda</taxon>
        <taxon>Chromadorea</taxon>
        <taxon>Rhabditida</taxon>
        <taxon>Rhabditina</taxon>
        <taxon>Diplogasteromorpha</taxon>
        <taxon>Diplogasteroidea</taxon>
        <taxon>Neodiplogasteridae</taxon>
        <taxon>Pristionchus</taxon>
    </lineage>
</organism>
<name>A0AAV5VCD1_9BILA</name>
<evidence type="ECO:0000313" key="1">
    <source>
        <dbReference type="EMBL" id="GMT17347.1"/>
    </source>
</evidence>
<keyword evidence="2" id="KW-1185">Reference proteome</keyword>
<gene>
    <name evidence="1" type="ORF">PFISCL1PPCAC_8644</name>
</gene>
<proteinExistence type="predicted"/>
<sequence length="274" mass="30639">TFRTLVLMMEQSQFGQHREHDPLVLEDVGLKILNVESGSFKGGDDVRFSETKQPEHALIAGIVHVVVDDGADDELAARSEMRHHILDAFAVLVEVFARTLETEDRDHDVHLLLQIRDAGRPVDVGEENAARVDQLLGPFLRLLIHVFRRTGDALGSVNDVDRGLPVVRRDPVGPVLQRDQILLHKVRHVGALDDVTEANGRVDGGTRTYIEQTASLLLRHTLLDDLCEDGQTEQRHARPVLDRVFPKVLLKVGIRVERVLVVLRLVHTVTLAVV</sequence>
<reference evidence="1" key="1">
    <citation type="submission" date="2023-10" db="EMBL/GenBank/DDBJ databases">
        <title>Genome assembly of Pristionchus species.</title>
        <authorList>
            <person name="Yoshida K."/>
            <person name="Sommer R.J."/>
        </authorList>
    </citation>
    <scope>NUCLEOTIDE SEQUENCE</scope>
    <source>
        <strain evidence="1">RS5133</strain>
    </source>
</reference>
<evidence type="ECO:0000313" key="2">
    <source>
        <dbReference type="Proteomes" id="UP001432322"/>
    </source>
</evidence>
<dbReference type="EMBL" id="BTSY01000003">
    <property type="protein sequence ID" value="GMT17347.1"/>
    <property type="molecule type" value="Genomic_DNA"/>
</dbReference>
<feature type="non-terminal residue" evidence="1">
    <location>
        <position position="274"/>
    </location>
</feature>
<dbReference type="Proteomes" id="UP001432322">
    <property type="component" value="Unassembled WGS sequence"/>
</dbReference>
<feature type="non-terminal residue" evidence="1">
    <location>
        <position position="1"/>
    </location>
</feature>
<dbReference type="AlphaFoldDB" id="A0AAV5VCD1"/>
<comment type="caution">
    <text evidence="1">The sequence shown here is derived from an EMBL/GenBank/DDBJ whole genome shotgun (WGS) entry which is preliminary data.</text>
</comment>